<dbReference type="Proteomes" id="UP001215598">
    <property type="component" value="Unassembled WGS sequence"/>
</dbReference>
<dbReference type="EMBL" id="JARKIB010000289">
    <property type="protein sequence ID" value="KAJ7716610.1"/>
    <property type="molecule type" value="Genomic_DNA"/>
</dbReference>
<evidence type="ECO:0000313" key="2">
    <source>
        <dbReference type="EMBL" id="KAJ7716610.1"/>
    </source>
</evidence>
<gene>
    <name evidence="2" type="ORF">B0H16DRAFT_1613296</name>
</gene>
<reference evidence="2" key="1">
    <citation type="submission" date="2023-03" db="EMBL/GenBank/DDBJ databases">
        <title>Massive genome expansion in bonnet fungi (Mycena s.s.) driven by repeated elements and novel gene families across ecological guilds.</title>
        <authorList>
            <consortium name="Lawrence Berkeley National Laboratory"/>
            <person name="Harder C.B."/>
            <person name="Miyauchi S."/>
            <person name="Viragh M."/>
            <person name="Kuo A."/>
            <person name="Thoen E."/>
            <person name="Andreopoulos B."/>
            <person name="Lu D."/>
            <person name="Skrede I."/>
            <person name="Drula E."/>
            <person name="Henrissat B."/>
            <person name="Morin E."/>
            <person name="Kohler A."/>
            <person name="Barry K."/>
            <person name="LaButti K."/>
            <person name="Morin E."/>
            <person name="Salamov A."/>
            <person name="Lipzen A."/>
            <person name="Mereny Z."/>
            <person name="Hegedus B."/>
            <person name="Baldrian P."/>
            <person name="Stursova M."/>
            <person name="Weitz H."/>
            <person name="Taylor A."/>
            <person name="Grigoriev I.V."/>
            <person name="Nagy L.G."/>
            <person name="Martin F."/>
            <person name="Kauserud H."/>
        </authorList>
    </citation>
    <scope>NUCLEOTIDE SEQUENCE</scope>
    <source>
        <strain evidence="2">CBHHK182m</strain>
    </source>
</reference>
<dbReference type="InterPro" id="IPR001447">
    <property type="entry name" value="Arylamine_N-AcTrfase"/>
</dbReference>
<dbReference type="SUPFAM" id="SSF54001">
    <property type="entry name" value="Cysteine proteinases"/>
    <property type="match status" value="1"/>
</dbReference>
<proteinExistence type="inferred from homology"/>
<dbReference type="AlphaFoldDB" id="A0AAD7HBD6"/>
<dbReference type="Pfam" id="PF00797">
    <property type="entry name" value="Acetyltransf_2"/>
    <property type="match status" value="1"/>
</dbReference>
<evidence type="ECO:0000256" key="1">
    <source>
        <dbReference type="ARBA" id="ARBA00006547"/>
    </source>
</evidence>
<dbReference type="PANTHER" id="PTHR11786:SF0">
    <property type="entry name" value="ARYLAMINE N-ACETYLTRANSFERASE 4-RELATED"/>
    <property type="match status" value="1"/>
</dbReference>
<name>A0AAD7HBD6_9AGAR</name>
<dbReference type="GO" id="GO:0016407">
    <property type="term" value="F:acetyltransferase activity"/>
    <property type="evidence" value="ECO:0007669"/>
    <property type="project" value="InterPro"/>
</dbReference>
<dbReference type="InterPro" id="IPR038765">
    <property type="entry name" value="Papain-like_cys_pep_sf"/>
</dbReference>
<keyword evidence="3" id="KW-1185">Reference proteome</keyword>
<protein>
    <submittedName>
        <fullName evidence="2">Arylamine N-acetyltransferase 2</fullName>
    </submittedName>
</protein>
<accession>A0AAD7HBD6</accession>
<sequence length="358" mass="40211">MTTNTDGRGHLRGGLWIKQTPSVYSREEVSHWLAKIKYPGDIAAFQPSLDNLCLLVRLSLTTFPFENTPMHYSAAHSMDITYEGLYQRMVASCEGNGSYCFGLNGLLFQMLKGLGFRVYTGSGRVNEQAPGVAPIFHAFVHMVLFVQPIEGSNTTYFVDVATGPVRPILLQEGEIVMGASPSEHHILTRTARADSSLESSPNSQEPQKFEWRLESLHDNKEDTSQPRTSRVLYSFIEDEFFEADFKSFNYSVLGLTAGLFCENVICTKFSWMSDGEVREVDGGASAIDPGKLTLLNRYLCRLVMAGNEVRRHVGTRVEVMRVMKTEEQRAEALKEFFGIRIAYEDLQYIRGRGAELKG</sequence>
<dbReference type="Gene3D" id="3.30.2140.20">
    <property type="match status" value="1"/>
</dbReference>
<comment type="caution">
    <text evidence="2">The sequence shown here is derived from an EMBL/GenBank/DDBJ whole genome shotgun (WGS) entry which is preliminary data.</text>
</comment>
<evidence type="ECO:0000313" key="3">
    <source>
        <dbReference type="Proteomes" id="UP001215598"/>
    </source>
</evidence>
<dbReference type="PANTHER" id="PTHR11786">
    <property type="entry name" value="N-HYDROXYARYLAMINE O-ACETYLTRANSFERASE"/>
    <property type="match status" value="1"/>
</dbReference>
<organism evidence="2 3">
    <name type="scientific">Mycena metata</name>
    <dbReference type="NCBI Taxonomy" id="1033252"/>
    <lineage>
        <taxon>Eukaryota</taxon>
        <taxon>Fungi</taxon>
        <taxon>Dikarya</taxon>
        <taxon>Basidiomycota</taxon>
        <taxon>Agaricomycotina</taxon>
        <taxon>Agaricomycetes</taxon>
        <taxon>Agaricomycetidae</taxon>
        <taxon>Agaricales</taxon>
        <taxon>Marasmiineae</taxon>
        <taxon>Mycenaceae</taxon>
        <taxon>Mycena</taxon>
    </lineage>
</organism>
<dbReference type="InterPro" id="IPR053710">
    <property type="entry name" value="Arylamine_NAT_domain_sf"/>
</dbReference>
<comment type="similarity">
    <text evidence="1">Belongs to the arylamine N-acetyltransferase family.</text>
</comment>